<dbReference type="OrthoDB" id="297496at2759"/>
<dbReference type="Proteomes" id="UP000009168">
    <property type="component" value="Unassembled WGS sequence"/>
</dbReference>
<evidence type="ECO:0000256" key="2">
    <source>
        <dbReference type="SAM" id="Phobius"/>
    </source>
</evidence>
<dbReference type="InterPro" id="IPR018490">
    <property type="entry name" value="cNMP-bd_dom_sf"/>
</dbReference>
<dbReference type="PANTHER" id="PTHR45689">
    <property type="entry name" value="I[[H]] CHANNEL, ISOFORM E"/>
    <property type="match status" value="1"/>
</dbReference>
<accession>I7M0T5</accession>
<gene>
    <name evidence="4" type="ORF">TTHERM_00145130</name>
</gene>
<evidence type="ECO:0000313" key="5">
    <source>
        <dbReference type="Proteomes" id="UP000009168"/>
    </source>
</evidence>
<dbReference type="Pfam" id="PF07885">
    <property type="entry name" value="Ion_trans_2"/>
    <property type="match status" value="1"/>
</dbReference>
<organism evidence="4 5">
    <name type="scientific">Tetrahymena thermophila (strain SB210)</name>
    <dbReference type="NCBI Taxonomy" id="312017"/>
    <lineage>
        <taxon>Eukaryota</taxon>
        <taxon>Sar</taxon>
        <taxon>Alveolata</taxon>
        <taxon>Ciliophora</taxon>
        <taxon>Intramacronucleata</taxon>
        <taxon>Oligohymenophorea</taxon>
        <taxon>Hymenostomatida</taxon>
        <taxon>Tetrahymenina</taxon>
        <taxon>Tetrahymenidae</taxon>
        <taxon>Tetrahymena</taxon>
    </lineage>
</organism>
<keyword evidence="2" id="KW-0472">Membrane</keyword>
<evidence type="ECO:0000256" key="1">
    <source>
        <dbReference type="SAM" id="MobiDB-lite"/>
    </source>
</evidence>
<dbReference type="SUPFAM" id="SSF51206">
    <property type="entry name" value="cAMP-binding domain-like"/>
    <property type="match status" value="1"/>
</dbReference>
<reference evidence="5" key="1">
    <citation type="journal article" date="2006" name="PLoS Biol.">
        <title>Macronuclear genome sequence of the ciliate Tetrahymena thermophila, a model eukaryote.</title>
        <authorList>
            <person name="Eisen J.A."/>
            <person name="Coyne R.S."/>
            <person name="Wu M."/>
            <person name="Wu D."/>
            <person name="Thiagarajan M."/>
            <person name="Wortman J.R."/>
            <person name="Badger J.H."/>
            <person name="Ren Q."/>
            <person name="Amedeo P."/>
            <person name="Jones K.M."/>
            <person name="Tallon L.J."/>
            <person name="Delcher A.L."/>
            <person name="Salzberg S.L."/>
            <person name="Silva J.C."/>
            <person name="Haas B.J."/>
            <person name="Majoros W.H."/>
            <person name="Farzad M."/>
            <person name="Carlton J.M."/>
            <person name="Smith R.K. Jr."/>
            <person name="Garg J."/>
            <person name="Pearlman R.E."/>
            <person name="Karrer K.M."/>
            <person name="Sun L."/>
            <person name="Manning G."/>
            <person name="Elde N.C."/>
            <person name="Turkewitz A.P."/>
            <person name="Asai D.J."/>
            <person name="Wilkes D.E."/>
            <person name="Wang Y."/>
            <person name="Cai H."/>
            <person name="Collins K."/>
            <person name="Stewart B.A."/>
            <person name="Lee S.R."/>
            <person name="Wilamowska K."/>
            <person name="Weinberg Z."/>
            <person name="Ruzzo W.L."/>
            <person name="Wloga D."/>
            <person name="Gaertig J."/>
            <person name="Frankel J."/>
            <person name="Tsao C.-C."/>
            <person name="Gorovsky M.A."/>
            <person name="Keeling P.J."/>
            <person name="Waller R.F."/>
            <person name="Patron N.J."/>
            <person name="Cherry J.M."/>
            <person name="Stover N.A."/>
            <person name="Krieger C.J."/>
            <person name="del Toro C."/>
            <person name="Ryder H.F."/>
            <person name="Williamson S.C."/>
            <person name="Barbeau R.A."/>
            <person name="Hamilton E.P."/>
            <person name="Orias E."/>
        </authorList>
    </citation>
    <scope>NUCLEOTIDE SEQUENCE [LARGE SCALE GENOMIC DNA]</scope>
    <source>
        <strain evidence="5">SB210</strain>
    </source>
</reference>
<dbReference type="InterPro" id="IPR000595">
    <property type="entry name" value="cNMP-bd_dom"/>
</dbReference>
<dbReference type="CDD" id="cd00038">
    <property type="entry name" value="CAP_ED"/>
    <property type="match status" value="1"/>
</dbReference>
<evidence type="ECO:0000259" key="3">
    <source>
        <dbReference type="PROSITE" id="PS50042"/>
    </source>
</evidence>
<dbReference type="EMBL" id="GG662793">
    <property type="protein sequence ID" value="EAR90908.2"/>
    <property type="molecule type" value="Genomic_DNA"/>
</dbReference>
<dbReference type="PROSITE" id="PS50042">
    <property type="entry name" value="CNMP_BINDING_3"/>
    <property type="match status" value="1"/>
</dbReference>
<feature type="domain" description="Cyclic nucleotide-binding" evidence="3">
    <location>
        <begin position="125"/>
        <end position="209"/>
    </location>
</feature>
<evidence type="ECO:0000313" key="4">
    <source>
        <dbReference type="EMBL" id="EAR90908.2"/>
    </source>
</evidence>
<dbReference type="SUPFAM" id="SSF81324">
    <property type="entry name" value="Voltage-gated potassium channels"/>
    <property type="match status" value="1"/>
</dbReference>
<dbReference type="InterPro" id="IPR013099">
    <property type="entry name" value="K_chnl_dom"/>
</dbReference>
<dbReference type="InParanoid" id="I7M0T5"/>
<keyword evidence="2" id="KW-0812">Transmembrane</keyword>
<dbReference type="Gene3D" id="1.10.287.70">
    <property type="match status" value="1"/>
</dbReference>
<dbReference type="eggNOG" id="KOG0498">
    <property type="taxonomic scope" value="Eukaryota"/>
</dbReference>
<dbReference type="InterPro" id="IPR051413">
    <property type="entry name" value="K/Na_HCN_channel"/>
</dbReference>
<dbReference type="GO" id="GO:0035725">
    <property type="term" value="P:sodium ion transmembrane transport"/>
    <property type="evidence" value="ECO:0007669"/>
    <property type="project" value="TreeGrafter"/>
</dbReference>
<keyword evidence="2" id="KW-1133">Transmembrane helix</keyword>
<dbReference type="Pfam" id="PF00027">
    <property type="entry name" value="cNMP_binding"/>
    <property type="match status" value="1"/>
</dbReference>
<keyword evidence="5" id="KW-1185">Reference proteome</keyword>
<dbReference type="KEGG" id="tet:TTHERM_00145130"/>
<sequence length="867" mass="102236">MSAQKLIDSTWAEKYLYAFYFCTVTMSTVGYGDIVPRSPLERIVCSLMIVTSAGIFGFSVNTISGILQDLTKNERNIMEKIYYWRQNEEYNQEEEERMVKQLSDQLRNDLLIESNKIILKECQFFQNNFSEELIKSMVNIIQEKNYTPEEIIYLKEDQNQSRAIYFVQEGIVEIFMETQNNQQKQNNQFKSLKKLKKGDFFGEIEFFTDIDKQQDFMQIIKDYPQDYEQFCYIKDKMINQQDFQKIHLQCHSCASQSHVLERCPFVNFIPNKPKVILSYNRSEPQFERNQSIRRQRKFYYNQDDLLQMLESFQEVNEEFLEEYENNFLDFQISKCDICQSQQQTQSQGQTSTIDLFNQVQHNSNNNNNTIKNNSNFSKQSNIHILNPTTAAFGYNTPKKRSNSNLTNEDQISQKINQHKKAYLQNNCMIMSQFGTEDQEVFDSASSPIKIVKNFKSNIKMSRIKTIDSKHSKSQSPFNRSTTQEDNFMIQSQNVDIFDRFDNSPNNFHNEKSSFSNSQQSINPQFSNNNLIRQSTLDNKPSKHNNVTSILECIQEQTNNNSSVIPIKNIKLNCQISHKQILFFDPFQGLFEKMHNFLFYYPLNNYTFVLQQTQMDQIQKKKMKNKLLQQQKAALSKLVLKKQLRKTSQATKKSPLLRKQTKKKEEKINDSKDLKSKFSQNYANTFTLQNSPFSEIKKQFQLNSILNTEEKQSQFNQKIDEKNVNDLILLSTQRPNIIHQGSTISKNLNLSNFHIGEIKPDVWSFQNLSLTQSRNLKPSNFKDDCFEQKTREKAQSFQRCKTDHQVYNSISNDISFQNQNIEEQKRVEFSPPQRENKVKLHNFLDLTNNTNGYFEDYTLDNQFKQNQD</sequence>
<dbReference type="GeneID" id="7836573"/>
<feature type="transmembrane region" description="Helical" evidence="2">
    <location>
        <begin position="44"/>
        <end position="67"/>
    </location>
</feature>
<dbReference type="InterPro" id="IPR014710">
    <property type="entry name" value="RmlC-like_jellyroll"/>
</dbReference>
<protein>
    <submittedName>
        <fullName evidence="4">Cyclic nucleotide-binding domain protein</fullName>
    </submittedName>
</protein>
<dbReference type="GO" id="GO:0005249">
    <property type="term" value="F:voltage-gated potassium channel activity"/>
    <property type="evidence" value="ECO:0007669"/>
    <property type="project" value="TreeGrafter"/>
</dbReference>
<dbReference type="Gene3D" id="2.60.120.10">
    <property type="entry name" value="Jelly Rolls"/>
    <property type="match status" value="1"/>
</dbReference>
<dbReference type="AlphaFoldDB" id="I7M0T5"/>
<feature type="transmembrane region" description="Helical" evidence="2">
    <location>
        <begin position="15"/>
        <end position="32"/>
    </location>
</feature>
<dbReference type="GO" id="GO:0098855">
    <property type="term" value="C:HCN channel complex"/>
    <property type="evidence" value="ECO:0007669"/>
    <property type="project" value="TreeGrafter"/>
</dbReference>
<proteinExistence type="predicted"/>
<dbReference type="PANTHER" id="PTHR45689:SF5">
    <property type="entry name" value="I[[H]] CHANNEL, ISOFORM E"/>
    <property type="match status" value="1"/>
</dbReference>
<dbReference type="RefSeq" id="XP_001011153.2">
    <property type="nucleotide sequence ID" value="XM_001011153.2"/>
</dbReference>
<dbReference type="GO" id="GO:0003254">
    <property type="term" value="P:regulation of membrane depolarization"/>
    <property type="evidence" value="ECO:0007669"/>
    <property type="project" value="TreeGrafter"/>
</dbReference>
<name>I7M0T5_TETTS</name>
<feature type="region of interest" description="Disordered" evidence="1">
    <location>
        <begin position="644"/>
        <end position="670"/>
    </location>
</feature>